<feature type="region of interest" description="Disordered" evidence="1">
    <location>
        <begin position="183"/>
        <end position="209"/>
    </location>
</feature>
<reference evidence="3" key="3">
    <citation type="submission" date="2023-05" db="EMBL/GenBank/DDBJ databases">
        <authorList>
            <person name="Smith C.H."/>
        </authorList>
    </citation>
    <scope>NUCLEOTIDE SEQUENCE</scope>
    <source>
        <strain evidence="3">CHS0354</strain>
        <tissue evidence="3">Mantle</tissue>
    </source>
</reference>
<gene>
    <name evidence="3" type="ORF">CHS0354_003400</name>
</gene>
<dbReference type="AlphaFoldDB" id="A0AAE0VZ12"/>
<reference evidence="3" key="2">
    <citation type="journal article" date="2021" name="Genome Biol. Evol.">
        <title>Developing a high-quality reference genome for a parasitic bivalve with doubly uniparental inheritance (Bivalvia: Unionida).</title>
        <authorList>
            <person name="Smith C.H."/>
        </authorList>
    </citation>
    <scope>NUCLEOTIDE SEQUENCE</scope>
    <source>
        <strain evidence="3">CHS0354</strain>
        <tissue evidence="3">Mantle</tissue>
    </source>
</reference>
<evidence type="ECO:0000313" key="4">
    <source>
        <dbReference type="Proteomes" id="UP001195483"/>
    </source>
</evidence>
<keyword evidence="4" id="KW-1185">Reference proteome</keyword>
<feature type="compositionally biased region" description="Polar residues" evidence="1">
    <location>
        <begin position="183"/>
        <end position="208"/>
    </location>
</feature>
<feature type="signal peptide" evidence="2">
    <location>
        <begin position="1"/>
        <end position="18"/>
    </location>
</feature>
<sequence length="292" mass="32820">MNLSTLIRIALVCEMVAGRFIGILNNDTLRSWGLWYNQKQPDQRTQVLPHPPRYVPFPQVSPEFLNNQGKYTENRRASHLQQTILLANNLHIQSPSALNNTGRGKEHVHLQNKVDSARNRSWTQTNTPHELNAFLQNRSPNQSFHIENRPSAGVDKKWTADNVAKQTPGLSQRLRNKILISFNGASNNDPSHINKRQQTSVDSGSSSGRIFVKSKGTVNISHPRGMIEISRSHNGRSNIIIKTNANDTNGTPQNELPTEVINITQTTYISDVSAMVTTKYESTTEEMEHEAP</sequence>
<dbReference type="Proteomes" id="UP001195483">
    <property type="component" value="Unassembled WGS sequence"/>
</dbReference>
<evidence type="ECO:0000313" key="3">
    <source>
        <dbReference type="EMBL" id="KAK3595411.1"/>
    </source>
</evidence>
<protein>
    <submittedName>
        <fullName evidence="3">Uncharacterized protein</fullName>
    </submittedName>
</protein>
<evidence type="ECO:0000256" key="2">
    <source>
        <dbReference type="SAM" id="SignalP"/>
    </source>
</evidence>
<keyword evidence="2" id="KW-0732">Signal</keyword>
<reference evidence="3" key="1">
    <citation type="journal article" date="2021" name="Genome Biol. Evol.">
        <title>A High-Quality Reference Genome for a Parasitic Bivalve with Doubly Uniparental Inheritance (Bivalvia: Unionida).</title>
        <authorList>
            <person name="Smith C.H."/>
        </authorList>
    </citation>
    <scope>NUCLEOTIDE SEQUENCE</scope>
    <source>
        <strain evidence="3">CHS0354</strain>
    </source>
</reference>
<evidence type="ECO:0000256" key="1">
    <source>
        <dbReference type="SAM" id="MobiDB-lite"/>
    </source>
</evidence>
<dbReference type="EMBL" id="JAEAOA010000272">
    <property type="protein sequence ID" value="KAK3595411.1"/>
    <property type="molecule type" value="Genomic_DNA"/>
</dbReference>
<organism evidence="3 4">
    <name type="scientific">Potamilus streckersoni</name>
    <dbReference type="NCBI Taxonomy" id="2493646"/>
    <lineage>
        <taxon>Eukaryota</taxon>
        <taxon>Metazoa</taxon>
        <taxon>Spiralia</taxon>
        <taxon>Lophotrochozoa</taxon>
        <taxon>Mollusca</taxon>
        <taxon>Bivalvia</taxon>
        <taxon>Autobranchia</taxon>
        <taxon>Heteroconchia</taxon>
        <taxon>Palaeoheterodonta</taxon>
        <taxon>Unionida</taxon>
        <taxon>Unionoidea</taxon>
        <taxon>Unionidae</taxon>
        <taxon>Ambleminae</taxon>
        <taxon>Lampsilini</taxon>
        <taxon>Potamilus</taxon>
    </lineage>
</organism>
<proteinExistence type="predicted"/>
<accession>A0AAE0VZ12</accession>
<feature type="chain" id="PRO_5042014235" evidence="2">
    <location>
        <begin position="19"/>
        <end position="292"/>
    </location>
</feature>
<name>A0AAE0VZ12_9BIVA</name>
<comment type="caution">
    <text evidence="3">The sequence shown here is derived from an EMBL/GenBank/DDBJ whole genome shotgun (WGS) entry which is preliminary data.</text>
</comment>